<comment type="function">
    <text evidence="9">Part of the tripartite ATP-independent periplasmic (TRAP) transport system.</text>
</comment>
<keyword evidence="6 9" id="KW-1133">Transmembrane helix</keyword>
<comment type="subcellular location">
    <subcellularLocation>
        <location evidence="1 9">Cell inner membrane</location>
        <topology evidence="1 9">Multi-pass membrane protein</topology>
    </subcellularLocation>
</comment>
<dbReference type="Proteomes" id="UP000461670">
    <property type="component" value="Unassembled WGS sequence"/>
</dbReference>
<evidence type="ECO:0000256" key="5">
    <source>
        <dbReference type="ARBA" id="ARBA00022692"/>
    </source>
</evidence>
<dbReference type="PROSITE" id="PS51257">
    <property type="entry name" value="PROKAR_LIPOPROTEIN"/>
    <property type="match status" value="1"/>
</dbReference>
<dbReference type="Pfam" id="PF04290">
    <property type="entry name" value="DctQ"/>
    <property type="match status" value="1"/>
</dbReference>
<comment type="subunit">
    <text evidence="9">The complex comprises the extracytoplasmic solute receptor protein and the two transmembrane proteins.</text>
</comment>
<dbReference type="GO" id="GO:0022857">
    <property type="term" value="F:transmembrane transporter activity"/>
    <property type="evidence" value="ECO:0007669"/>
    <property type="project" value="UniProtKB-UniRule"/>
</dbReference>
<keyword evidence="5 9" id="KW-0812">Transmembrane</keyword>
<evidence type="ECO:0000256" key="4">
    <source>
        <dbReference type="ARBA" id="ARBA00022519"/>
    </source>
</evidence>
<evidence type="ECO:0000256" key="1">
    <source>
        <dbReference type="ARBA" id="ARBA00004429"/>
    </source>
</evidence>
<dbReference type="InterPro" id="IPR055348">
    <property type="entry name" value="DctQ"/>
</dbReference>
<dbReference type="GO" id="GO:0015740">
    <property type="term" value="P:C4-dicarboxylate transport"/>
    <property type="evidence" value="ECO:0007669"/>
    <property type="project" value="TreeGrafter"/>
</dbReference>
<comment type="similarity">
    <text evidence="8 9">Belongs to the TRAP transporter small permease family.</text>
</comment>
<feature type="transmembrane region" description="Helical" evidence="9">
    <location>
        <begin position="48"/>
        <end position="65"/>
    </location>
</feature>
<protein>
    <recommendedName>
        <fullName evidence="9">TRAP transporter small permease protein</fullName>
    </recommendedName>
</protein>
<sequence>MIERFETLVVVLNRWLLILMLGAMACIIFANVVLRYLTDDSLVWAEEVGRYLMIWVTFLGAGLVLRFGGHVAIEDLQNRLPRRAGIVLRAALVAVLMVFFGAMAWWGLEYMDFMQYQTTPVMGISYWWIYLASPVGFGLLMLHLAFVARRYVLEQRYLESGEIDAEAAASI</sequence>
<keyword evidence="3" id="KW-1003">Cell membrane</keyword>
<feature type="transmembrane region" description="Helical" evidence="9">
    <location>
        <begin position="127"/>
        <end position="148"/>
    </location>
</feature>
<evidence type="ECO:0000256" key="9">
    <source>
        <dbReference type="RuleBase" id="RU369079"/>
    </source>
</evidence>
<feature type="transmembrane region" description="Helical" evidence="9">
    <location>
        <begin position="86"/>
        <end position="107"/>
    </location>
</feature>
<feature type="domain" description="Tripartite ATP-independent periplasmic transporters DctQ component" evidence="10">
    <location>
        <begin position="24"/>
        <end position="145"/>
    </location>
</feature>
<dbReference type="InterPro" id="IPR007387">
    <property type="entry name" value="TRAP_DctQ"/>
</dbReference>
<keyword evidence="4 9" id="KW-0997">Cell inner membrane</keyword>
<dbReference type="EMBL" id="WNDQ01000009">
    <property type="protein sequence ID" value="KAF1022772.1"/>
    <property type="molecule type" value="Genomic_DNA"/>
</dbReference>
<dbReference type="GO" id="GO:0005886">
    <property type="term" value="C:plasma membrane"/>
    <property type="evidence" value="ECO:0007669"/>
    <property type="project" value="UniProtKB-SubCell"/>
</dbReference>
<organism evidence="11 12">
    <name type="scientific">Paracidovorax wautersii</name>
    <dbReference type="NCBI Taxonomy" id="1177982"/>
    <lineage>
        <taxon>Bacteria</taxon>
        <taxon>Pseudomonadati</taxon>
        <taxon>Pseudomonadota</taxon>
        <taxon>Betaproteobacteria</taxon>
        <taxon>Burkholderiales</taxon>
        <taxon>Comamonadaceae</taxon>
        <taxon>Paracidovorax</taxon>
    </lineage>
</organism>
<keyword evidence="7 9" id="KW-0472">Membrane</keyword>
<dbReference type="PANTHER" id="PTHR35011">
    <property type="entry name" value="2,3-DIKETO-L-GULONATE TRAP TRANSPORTER SMALL PERMEASE PROTEIN YIAM"/>
    <property type="match status" value="1"/>
</dbReference>
<evidence type="ECO:0000256" key="2">
    <source>
        <dbReference type="ARBA" id="ARBA00022448"/>
    </source>
</evidence>
<proteinExistence type="inferred from homology"/>
<evidence type="ECO:0000256" key="8">
    <source>
        <dbReference type="ARBA" id="ARBA00038436"/>
    </source>
</evidence>
<dbReference type="AlphaFoldDB" id="A0A7V8FQU2"/>
<comment type="caution">
    <text evidence="11">The sequence shown here is derived from an EMBL/GenBank/DDBJ whole genome shotgun (WGS) entry which is preliminary data.</text>
</comment>
<dbReference type="PANTHER" id="PTHR35011:SF2">
    <property type="entry name" value="2,3-DIKETO-L-GULONATE TRAP TRANSPORTER SMALL PERMEASE PROTEIN YIAM"/>
    <property type="match status" value="1"/>
</dbReference>
<evidence type="ECO:0000259" key="10">
    <source>
        <dbReference type="Pfam" id="PF04290"/>
    </source>
</evidence>
<reference evidence="12" key="1">
    <citation type="journal article" date="2020" name="MBio">
        <title>Horizontal gene transfer to a defensive symbiont with a reduced genome amongst a multipartite beetle microbiome.</title>
        <authorList>
            <person name="Waterworth S.C."/>
            <person name="Florez L.V."/>
            <person name="Rees E.R."/>
            <person name="Hertweck C."/>
            <person name="Kaltenpoth M."/>
            <person name="Kwan J.C."/>
        </authorList>
    </citation>
    <scope>NUCLEOTIDE SEQUENCE [LARGE SCALE GENOMIC DNA]</scope>
</reference>
<accession>A0A7V8FQU2</accession>
<name>A0A7V8FQU2_9BURK</name>
<evidence type="ECO:0000256" key="3">
    <source>
        <dbReference type="ARBA" id="ARBA00022475"/>
    </source>
</evidence>
<evidence type="ECO:0000313" key="12">
    <source>
        <dbReference type="Proteomes" id="UP000461670"/>
    </source>
</evidence>
<feature type="transmembrane region" description="Helical" evidence="9">
    <location>
        <begin position="12"/>
        <end position="36"/>
    </location>
</feature>
<keyword evidence="2 9" id="KW-0813">Transport</keyword>
<evidence type="ECO:0000313" key="11">
    <source>
        <dbReference type="EMBL" id="KAF1022772.1"/>
    </source>
</evidence>
<gene>
    <name evidence="11" type="primary">yiaM_2</name>
    <name evidence="11" type="ORF">GAK30_00929</name>
</gene>
<evidence type="ECO:0000256" key="6">
    <source>
        <dbReference type="ARBA" id="ARBA00022989"/>
    </source>
</evidence>
<evidence type="ECO:0000256" key="7">
    <source>
        <dbReference type="ARBA" id="ARBA00023136"/>
    </source>
</evidence>